<keyword evidence="4" id="KW-1185">Reference proteome</keyword>
<feature type="transmembrane region" description="Helical" evidence="2">
    <location>
        <begin position="16"/>
        <end position="36"/>
    </location>
</feature>
<protein>
    <submittedName>
        <fullName evidence="3">Uncharacterized protein</fullName>
    </submittedName>
</protein>
<dbReference type="AlphaFoldDB" id="A0AAD3Y3Z9"/>
<keyword evidence="2" id="KW-0472">Membrane</keyword>
<keyword evidence="2" id="KW-0812">Transmembrane</keyword>
<feature type="compositionally biased region" description="Polar residues" evidence="1">
    <location>
        <begin position="219"/>
        <end position="233"/>
    </location>
</feature>
<feature type="region of interest" description="Disordered" evidence="1">
    <location>
        <begin position="212"/>
        <end position="233"/>
    </location>
</feature>
<gene>
    <name evidence="3" type="ORF">Nepgr_028317</name>
</gene>
<evidence type="ECO:0000256" key="2">
    <source>
        <dbReference type="SAM" id="Phobius"/>
    </source>
</evidence>
<comment type="caution">
    <text evidence="3">The sequence shown here is derived from an EMBL/GenBank/DDBJ whole genome shotgun (WGS) entry which is preliminary data.</text>
</comment>
<proteinExistence type="predicted"/>
<reference evidence="3" key="1">
    <citation type="submission" date="2023-05" db="EMBL/GenBank/DDBJ databases">
        <title>Nepenthes gracilis genome sequencing.</title>
        <authorList>
            <person name="Fukushima K."/>
        </authorList>
    </citation>
    <scope>NUCLEOTIDE SEQUENCE</scope>
    <source>
        <strain evidence="3">SING2019-196</strain>
    </source>
</reference>
<keyword evidence="2" id="KW-1133">Transmembrane helix</keyword>
<evidence type="ECO:0000313" key="3">
    <source>
        <dbReference type="EMBL" id="GMH26474.1"/>
    </source>
</evidence>
<name>A0AAD3Y3Z9_NEPGR</name>
<dbReference type="Proteomes" id="UP001279734">
    <property type="component" value="Unassembled WGS sequence"/>
</dbReference>
<sequence length="233" mass="25910">MPEWKVGLIAVKWRTAFVDLGCVLVAQIGIFCRFGYGKAKEKSDEKVGRLRIARYGLLSVWSNYTGKAMGWFACCPVWLCAGEDSALALDCRFGAIGRKTAVRDSWHQHINNQNSHTTPTAHSSIRGKPDHLTYKLAINTIDHQYSSKIQGTNSSLHHHNPWIMHTASEGQIRQESFAPAATDHNPIPAKQQLYQATFGRGSHGIIQRTITDHDLFSHKPSNSNSYRGAAPTS</sequence>
<dbReference type="EMBL" id="BSYO01000031">
    <property type="protein sequence ID" value="GMH26474.1"/>
    <property type="molecule type" value="Genomic_DNA"/>
</dbReference>
<accession>A0AAD3Y3Z9</accession>
<evidence type="ECO:0000313" key="4">
    <source>
        <dbReference type="Proteomes" id="UP001279734"/>
    </source>
</evidence>
<evidence type="ECO:0000256" key="1">
    <source>
        <dbReference type="SAM" id="MobiDB-lite"/>
    </source>
</evidence>
<organism evidence="3 4">
    <name type="scientific">Nepenthes gracilis</name>
    <name type="common">Slender pitcher plant</name>
    <dbReference type="NCBI Taxonomy" id="150966"/>
    <lineage>
        <taxon>Eukaryota</taxon>
        <taxon>Viridiplantae</taxon>
        <taxon>Streptophyta</taxon>
        <taxon>Embryophyta</taxon>
        <taxon>Tracheophyta</taxon>
        <taxon>Spermatophyta</taxon>
        <taxon>Magnoliopsida</taxon>
        <taxon>eudicotyledons</taxon>
        <taxon>Gunneridae</taxon>
        <taxon>Pentapetalae</taxon>
        <taxon>Caryophyllales</taxon>
        <taxon>Nepenthaceae</taxon>
        <taxon>Nepenthes</taxon>
    </lineage>
</organism>